<dbReference type="EC" id="1.13.12.19" evidence="4"/>
<evidence type="ECO:0000259" key="12">
    <source>
        <dbReference type="PROSITE" id="PS51471"/>
    </source>
</evidence>
<feature type="domain" description="Fe2OG dioxygenase" evidence="12">
    <location>
        <begin position="161"/>
        <end position="268"/>
    </location>
</feature>
<evidence type="ECO:0000256" key="1">
    <source>
        <dbReference type="ARBA" id="ARBA00001954"/>
    </source>
</evidence>
<reference evidence="13 14" key="1">
    <citation type="submission" date="2019-04" db="EMBL/GenBank/DDBJ databases">
        <title>Altererythrobacter aquimixticola sp. nov., isolated from sediment of junction between the ocean and a freshwater spring.</title>
        <authorList>
            <person name="Yoon J.-H."/>
        </authorList>
    </citation>
    <scope>NUCLEOTIDE SEQUENCE [LARGE SCALE GENOMIC DNA]</scope>
    <source>
        <strain evidence="13 14">SSKS-13</strain>
    </source>
</reference>
<dbReference type="InterPro" id="IPR027443">
    <property type="entry name" value="IPNS-like_sf"/>
</dbReference>
<dbReference type="Proteomes" id="UP000309389">
    <property type="component" value="Unassembled WGS sequence"/>
</dbReference>
<comment type="caution">
    <text evidence="13">The sequence shown here is derived from an EMBL/GenBank/DDBJ whole genome shotgun (WGS) entry which is preliminary data.</text>
</comment>
<dbReference type="Pfam" id="PF14226">
    <property type="entry name" value="DIOX_N"/>
    <property type="match status" value="1"/>
</dbReference>
<dbReference type="SUPFAM" id="SSF51197">
    <property type="entry name" value="Clavaminate synthase-like"/>
    <property type="match status" value="1"/>
</dbReference>
<dbReference type="InterPro" id="IPR026992">
    <property type="entry name" value="DIOX_N"/>
</dbReference>
<dbReference type="InterPro" id="IPR005123">
    <property type="entry name" value="Oxoglu/Fe-dep_dioxygenase_dom"/>
</dbReference>
<keyword evidence="11" id="KW-0408">Iron</keyword>
<evidence type="ECO:0000256" key="7">
    <source>
        <dbReference type="ARBA" id="ARBA00031011"/>
    </source>
</evidence>
<organism evidence="13 14">
    <name type="scientific">Alteraurantiacibacter aquimixticola</name>
    <dbReference type="NCBI Taxonomy" id="2489173"/>
    <lineage>
        <taxon>Bacteria</taxon>
        <taxon>Pseudomonadati</taxon>
        <taxon>Pseudomonadota</taxon>
        <taxon>Alphaproteobacteria</taxon>
        <taxon>Sphingomonadales</taxon>
        <taxon>Erythrobacteraceae</taxon>
        <taxon>Alteraurantiacibacter</taxon>
    </lineage>
</organism>
<evidence type="ECO:0000256" key="4">
    <source>
        <dbReference type="ARBA" id="ARBA00012531"/>
    </source>
</evidence>
<dbReference type="Pfam" id="PF03171">
    <property type="entry name" value="2OG-FeII_Oxy"/>
    <property type="match status" value="1"/>
</dbReference>
<dbReference type="GO" id="GO:0009693">
    <property type="term" value="P:ethylene biosynthetic process"/>
    <property type="evidence" value="ECO:0007669"/>
    <property type="project" value="UniProtKB-KW"/>
</dbReference>
<comment type="pathway">
    <text evidence="2">Alkene biosynthesis; ethylene biosynthesis via 2-oxoglutarate.</text>
</comment>
<comment type="cofactor">
    <cofactor evidence="1">
        <name>Fe(2+)</name>
        <dbReference type="ChEBI" id="CHEBI:29033"/>
    </cofactor>
</comment>
<evidence type="ECO:0000313" key="13">
    <source>
        <dbReference type="EMBL" id="TIX51580.1"/>
    </source>
</evidence>
<name>A0A4T3F977_9SPHN</name>
<comment type="catalytic activity">
    <reaction evidence="9">
        <text>2-oxoglutarate + O2 + 2 H(+) = ethene + 3 CO2 + H2O</text>
        <dbReference type="Rhea" id="RHEA:31523"/>
        <dbReference type="ChEBI" id="CHEBI:15377"/>
        <dbReference type="ChEBI" id="CHEBI:15378"/>
        <dbReference type="ChEBI" id="CHEBI:15379"/>
        <dbReference type="ChEBI" id="CHEBI:16526"/>
        <dbReference type="ChEBI" id="CHEBI:16810"/>
        <dbReference type="ChEBI" id="CHEBI:18153"/>
        <dbReference type="EC" id="1.13.12.19"/>
    </reaction>
</comment>
<dbReference type="EMBL" id="SSHH01000001">
    <property type="protein sequence ID" value="TIX51580.1"/>
    <property type="molecule type" value="Genomic_DNA"/>
</dbReference>
<dbReference type="AlphaFoldDB" id="A0A4T3F977"/>
<evidence type="ECO:0000256" key="2">
    <source>
        <dbReference type="ARBA" id="ARBA00004767"/>
    </source>
</evidence>
<sequence length="301" mass="33737">MSEIASVSLQAPLDTFSGELGRSFEEYGFAVVRDHGIDQQLINRAEELAQEFFALPEEVKRQYHRPGQGGARGLTPFGVETAKGASIRDLKEFYHVGRDLPEGHRYTKFMPPNIWPDELPDFRPVMQDLFLAFEWTGKRILSAIALYLGEAEDFFEDSVRDGNSVMRLLHYPPATEVAEEGAIRAAAHEDINTITLLLGAEEAGLQLLSRQGEWLPVAPPPGALAVNIGDMLQRLTAGKLRSTTHRVVNPVGEAAARSRYSMPFFLHFRPDFLIEPIYEGGEEPITAQDYLMERLREIKLA</sequence>
<evidence type="ECO:0000256" key="3">
    <source>
        <dbReference type="ARBA" id="ARBA00012293"/>
    </source>
</evidence>
<dbReference type="EC" id="1.14.20.7" evidence="3"/>
<gene>
    <name evidence="13" type="ORF">E5222_03760</name>
</gene>
<dbReference type="GO" id="GO:0046872">
    <property type="term" value="F:metal ion binding"/>
    <property type="evidence" value="ECO:0007669"/>
    <property type="project" value="UniProtKB-KW"/>
</dbReference>
<keyword evidence="11" id="KW-0479">Metal-binding</keyword>
<evidence type="ECO:0000256" key="6">
    <source>
        <dbReference type="ARBA" id="ARBA00022666"/>
    </source>
</evidence>
<keyword evidence="6" id="KW-0266">Ethylene biosynthesis</keyword>
<evidence type="ECO:0000256" key="8">
    <source>
        <dbReference type="ARBA" id="ARBA00031282"/>
    </source>
</evidence>
<accession>A0A4T3F977</accession>
<evidence type="ECO:0000256" key="9">
    <source>
        <dbReference type="ARBA" id="ARBA00047725"/>
    </source>
</evidence>
<dbReference type="PROSITE" id="PS51471">
    <property type="entry name" value="FE2OG_OXY"/>
    <property type="match status" value="1"/>
</dbReference>
<dbReference type="OrthoDB" id="21825at2"/>
<proteinExistence type="inferred from homology"/>
<comment type="catalytic activity">
    <reaction evidence="10">
        <text>L-arginine + 2-oxoglutarate + O2 = guanidine + L-glutamate 5-semialdehyde + succinate + CO2</text>
        <dbReference type="Rhea" id="RHEA:31535"/>
        <dbReference type="ChEBI" id="CHEBI:15379"/>
        <dbReference type="ChEBI" id="CHEBI:16526"/>
        <dbReference type="ChEBI" id="CHEBI:16810"/>
        <dbReference type="ChEBI" id="CHEBI:30031"/>
        <dbReference type="ChEBI" id="CHEBI:30087"/>
        <dbReference type="ChEBI" id="CHEBI:32682"/>
        <dbReference type="ChEBI" id="CHEBI:58066"/>
        <dbReference type="EC" id="1.14.20.7"/>
    </reaction>
</comment>
<dbReference type="GO" id="GO:0102276">
    <property type="term" value="F:2-oxoglutarate oxygenase/decarboxylase (ethylene-forming) activity"/>
    <property type="evidence" value="ECO:0007669"/>
    <property type="project" value="UniProtKB-EC"/>
</dbReference>
<evidence type="ECO:0000256" key="11">
    <source>
        <dbReference type="RuleBase" id="RU003682"/>
    </source>
</evidence>
<keyword evidence="11" id="KW-0560">Oxidoreductase</keyword>
<evidence type="ECO:0000256" key="10">
    <source>
        <dbReference type="ARBA" id="ARBA00049359"/>
    </source>
</evidence>
<dbReference type="Gene3D" id="2.60.120.330">
    <property type="entry name" value="B-lactam Antibiotic, Isopenicillin N Synthase, Chain"/>
    <property type="match status" value="1"/>
</dbReference>
<dbReference type="PRINTS" id="PR00682">
    <property type="entry name" value="IPNSYNTHASE"/>
</dbReference>
<keyword evidence="14" id="KW-1185">Reference proteome</keyword>
<dbReference type="PANTHER" id="PTHR47990">
    <property type="entry name" value="2-OXOGLUTARATE (2OG) AND FE(II)-DEPENDENT OXYGENASE SUPERFAMILY PROTEIN-RELATED"/>
    <property type="match status" value="1"/>
</dbReference>
<protein>
    <recommendedName>
        <fullName evidence="5">2-oxoglutarate-dependent ethylene/succinate-forming enzyme</fullName>
        <ecNumber evidence="4">1.13.12.19</ecNumber>
        <ecNumber evidence="3">1.14.20.7</ecNumber>
    </recommendedName>
    <alternativeName>
        <fullName evidence="7">2-oxoglutarate dioxygenase (ethylene-forming)</fullName>
    </alternativeName>
    <alternativeName>
        <fullName evidence="8">2-oxoglutarate/L-arginine monooxygenase/decarboxylase (succinate-forming)</fullName>
    </alternativeName>
</protein>
<evidence type="ECO:0000256" key="5">
    <source>
        <dbReference type="ARBA" id="ARBA00019045"/>
    </source>
</evidence>
<dbReference type="RefSeq" id="WP_136692366.1">
    <property type="nucleotide sequence ID" value="NZ_SSHH01000001.1"/>
</dbReference>
<dbReference type="InterPro" id="IPR044861">
    <property type="entry name" value="IPNS-like_FE2OG_OXY"/>
</dbReference>
<comment type="similarity">
    <text evidence="11">Belongs to the iron/ascorbate-dependent oxidoreductase family.</text>
</comment>
<evidence type="ECO:0000313" key="14">
    <source>
        <dbReference type="Proteomes" id="UP000309389"/>
    </source>
</evidence>
<dbReference type="InterPro" id="IPR050231">
    <property type="entry name" value="Iron_ascorbate_oxido_reductase"/>
</dbReference>